<evidence type="ECO:0000256" key="2">
    <source>
        <dbReference type="ARBA" id="ARBA00022679"/>
    </source>
</evidence>
<feature type="transmembrane region" description="Helical" evidence="8">
    <location>
        <begin position="176"/>
        <end position="196"/>
    </location>
</feature>
<comment type="subcellular location">
    <subcellularLocation>
        <location evidence="1">Membrane</location>
        <topology evidence="1">Multi-pass membrane protein</topology>
    </subcellularLocation>
</comment>
<keyword evidence="3 8" id="KW-0812">Transmembrane</keyword>
<feature type="transmembrane region" description="Helical" evidence="8">
    <location>
        <begin position="150"/>
        <end position="170"/>
    </location>
</feature>
<dbReference type="OrthoDB" id="5211at2759"/>
<feature type="transmembrane region" description="Helical" evidence="8">
    <location>
        <begin position="203"/>
        <end position="222"/>
    </location>
</feature>
<feature type="transmembrane region" description="Helical" evidence="8">
    <location>
        <begin position="107"/>
        <end position="129"/>
    </location>
</feature>
<protein>
    <recommendedName>
        <fullName evidence="7">Heme O synthase</fullName>
    </recommendedName>
</protein>
<dbReference type="GO" id="GO:0006784">
    <property type="term" value="P:heme A biosynthetic process"/>
    <property type="evidence" value="ECO:0007669"/>
    <property type="project" value="TreeGrafter"/>
</dbReference>
<evidence type="ECO:0000256" key="8">
    <source>
        <dbReference type="SAM" id="Phobius"/>
    </source>
</evidence>
<dbReference type="InterPro" id="IPR044878">
    <property type="entry name" value="UbiA_sf"/>
</dbReference>
<dbReference type="AlphaFoldDB" id="A0A8S1IUS8"/>
<keyword evidence="6 8" id="KW-0472">Membrane</keyword>
<keyword evidence="4 8" id="KW-1133">Transmembrane helix</keyword>
<keyword evidence="2" id="KW-0808">Transferase</keyword>
<evidence type="ECO:0000256" key="4">
    <source>
        <dbReference type="ARBA" id="ARBA00022989"/>
    </source>
</evidence>
<dbReference type="PANTHER" id="PTHR43448:SF2">
    <property type="entry name" value="PROTOHEME IX FARNESYLTRANSFERASE, MITOCHONDRIAL"/>
    <property type="match status" value="1"/>
</dbReference>
<dbReference type="PANTHER" id="PTHR43448">
    <property type="entry name" value="PROTOHEME IX FARNESYLTRANSFERASE, MITOCHONDRIAL"/>
    <property type="match status" value="1"/>
</dbReference>
<dbReference type="Gene3D" id="1.10.357.140">
    <property type="entry name" value="UbiA prenyltransferase"/>
    <property type="match status" value="1"/>
</dbReference>
<dbReference type="Pfam" id="PF01040">
    <property type="entry name" value="UbiA"/>
    <property type="match status" value="1"/>
</dbReference>
<accession>A0A8S1IUS8</accession>
<evidence type="ECO:0000256" key="5">
    <source>
        <dbReference type="ARBA" id="ARBA00023133"/>
    </source>
</evidence>
<dbReference type="InterPro" id="IPR006369">
    <property type="entry name" value="Protohaem_IX_farnesylTrfase"/>
</dbReference>
<gene>
    <name evidence="9" type="ORF">OSTQU699_LOCUS3964</name>
</gene>
<dbReference type="InterPro" id="IPR000537">
    <property type="entry name" value="UbiA_prenyltransferase"/>
</dbReference>
<evidence type="ECO:0000256" key="3">
    <source>
        <dbReference type="ARBA" id="ARBA00022692"/>
    </source>
</evidence>
<evidence type="ECO:0000256" key="7">
    <source>
        <dbReference type="ARBA" id="ARBA00030253"/>
    </source>
</evidence>
<dbReference type="NCBIfam" id="TIGR01473">
    <property type="entry name" value="cyoE_ctaB"/>
    <property type="match status" value="1"/>
</dbReference>
<keyword evidence="5" id="KW-0350">Heme biosynthesis</keyword>
<name>A0A8S1IUS8_9CHLO</name>
<organism evidence="9 10">
    <name type="scientific">Ostreobium quekettii</name>
    <dbReference type="NCBI Taxonomy" id="121088"/>
    <lineage>
        <taxon>Eukaryota</taxon>
        <taxon>Viridiplantae</taxon>
        <taxon>Chlorophyta</taxon>
        <taxon>core chlorophytes</taxon>
        <taxon>Ulvophyceae</taxon>
        <taxon>TCBD clade</taxon>
        <taxon>Bryopsidales</taxon>
        <taxon>Ostreobineae</taxon>
        <taxon>Ostreobiaceae</taxon>
        <taxon>Ostreobium</taxon>
    </lineage>
</organism>
<reference evidence="9" key="1">
    <citation type="submission" date="2020-12" db="EMBL/GenBank/DDBJ databases">
        <authorList>
            <person name="Iha C."/>
        </authorList>
    </citation>
    <scope>NUCLEOTIDE SEQUENCE</scope>
</reference>
<dbReference type="GO" id="GO:0016020">
    <property type="term" value="C:membrane"/>
    <property type="evidence" value="ECO:0007669"/>
    <property type="project" value="UniProtKB-SubCell"/>
</dbReference>
<proteinExistence type="inferred from homology"/>
<evidence type="ECO:0000256" key="1">
    <source>
        <dbReference type="ARBA" id="ARBA00004141"/>
    </source>
</evidence>
<feature type="transmembrane region" description="Helical" evidence="8">
    <location>
        <begin position="228"/>
        <end position="252"/>
    </location>
</feature>
<dbReference type="EMBL" id="CAJHUC010000856">
    <property type="protein sequence ID" value="CAD7698603.1"/>
    <property type="molecule type" value="Genomic_DNA"/>
</dbReference>
<dbReference type="GO" id="GO:0005739">
    <property type="term" value="C:mitochondrion"/>
    <property type="evidence" value="ECO:0007669"/>
    <property type="project" value="TreeGrafter"/>
</dbReference>
<comment type="caution">
    <text evidence="9">The sequence shown here is derived from an EMBL/GenBank/DDBJ whole genome shotgun (WGS) entry which is preliminary data.</text>
</comment>
<dbReference type="CDD" id="cd13957">
    <property type="entry name" value="PT_UbiA_Cox10"/>
    <property type="match status" value="1"/>
</dbReference>
<dbReference type="Proteomes" id="UP000708148">
    <property type="component" value="Unassembled WGS sequence"/>
</dbReference>
<dbReference type="HAMAP" id="MF_00154">
    <property type="entry name" value="CyoE_CtaB"/>
    <property type="match status" value="1"/>
</dbReference>
<sequence length="429" mass="44856">MLSYAALAGLCALRAGSRPPGLSPLSRWPPWIPGSVPPGLQLIPRARSAVTIAGVARRANGGGVVMIARRLLDEYKRLSKAKLSALVTATACTGYVLGSGETVDWAGLGWTALGTMGAAACANALNQIAEVRSDGMMARTASRPLPSGRMAAGHALCFAVAAGAAGIVILGWKTNALTAGLGAANIALYAGAYTALKRVTPWNTWVGAVVGAIPPLMGWAAASGTLDSGAWVLAAALYFWQIPHFLALAWLCREDYARAGYKMLSKYDPTGRRLGQCALRNSLYLLPLGVAAAWLGVTSQPFVYESAALSVGMGVTAAAFCEAPSKLLARAMFKSSLVALPLFMAGMLAHRVPNEGRSDWRVLRHRATGGLYPLPVTASGAALPERDGSWECNLRAVQAAPFPFAPLPLIEDVGGEEWEAESKGEGEGR</sequence>
<dbReference type="GO" id="GO:0008495">
    <property type="term" value="F:protoheme IX farnesyltransferase activity"/>
    <property type="evidence" value="ECO:0007669"/>
    <property type="project" value="InterPro"/>
</dbReference>
<evidence type="ECO:0000313" key="9">
    <source>
        <dbReference type="EMBL" id="CAD7698603.1"/>
    </source>
</evidence>
<evidence type="ECO:0000256" key="6">
    <source>
        <dbReference type="ARBA" id="ARBA00023136"/>
    </source>
</evidence>
<dbReference type="FunFam" id="1.10.357.140:FF:000006">
    <property type="entry name" value="Protoheme IX farnesyltransferase, mitochondrial"/>
    <property type="match status" value="1"/>
</dbReference>
<feature type="transmembrane region" description="Helical" evidence="8">
    <location>
        <begin position="273"/>
        <end position="296"/>
    </location>
</feature>
<keyword evidence="10" id="KW-1185">Reference proteome</keyword>
<evidence type="ECO:0000313" key="10">
    <source>
        <dbReference type="Proteomes" id="UP000708148"/>
    </source>
</evidence>